<dbReference type="RefSeq" id="WP_209977196.1">
    <property type="nucleotide sequence ID" value="NZ_JAGGLB010000033.1"/>
</dbReference>
<evidence type="ECO:0000313" key="5">
    <source>
        <dbReference type="EMBL" id="MBP1995395.1"/>
    </source>
</evidence>
<dbReference type="Proteomes" id="UP001519287">
    <property type="component" value="Unassembled WGS sequence"/>
</dbReference>
<dbReference type="InterPro" id="IPR016160">
    <property type="entry name" value="Ald_DH_CS_CYS"/>
</dbReference>
<dbReference type="PROSITE" id="PS00070">
    <property type="entry name" value="ALDEHYDE_DEHYDR_CYS"/>
    <property type="match status" value="1"/>
</dbReference>
<evidence type="ECO:0000256" key="1">
    <source>
        <dbReference type="ARBA" id="ARBA00009986"/>
    </source>
</evidence>
<gene>
    <name evidence="5" type="ORF">J2Z66_007037</name>
</gene>
<protein>
    <recommendedName>
        <fullName evidence="3">Aldehyde dehydrogenase</fullName>
    </recommendedName>
</protein>
<evidence type="ECO:0000256" key="2">
    <source>
        <dbReference type="ARBA" id="ARBA00023002"/>
    </source>
</evidence>
<comment type="caution">
    <text evidence="5">The sequence shown here is derived from an EMBL/GenBank/DDBJ whole genome shotgun (WGS) entry which is preliminary data.</text>
</comment>
<dbReference type="Pfam" id="PF00171">
    <property type="entry name" value="Aldedh"/>
    <property type="match status" value="1"/>
</dbReference>
<accession>A0ABS4J819</accession>
<dbReference type="PIRSF" id="PIRSF036492">
    <property type="entry name" value="ALDH"/>
    <property type="match status" value="1"/>
</dbReference>
<comment type="similarity">
    <text evidence="1 3">Belongs to the aldehyde dehydrogenase family.</text>
</comment>
<dbReference type="Gene3D" id="3.40.605.10">
    <property type="entry name" value="Aldehyde Dehydrogenase, Chain A, domain 1"/>
    <property type="match status" value="1"/>
</dbReference>
<dbReference type="InterPro" id="IPR016163">
    <property type="entry name" value="Ald_DH_C"/>
</dbReference>
<keyword evidence="2 3" id="KW-0560">Oxidoreductase</keyword>
<proteinExistence type="inferred from homology"/>
<dbReference type="InterPro" id="IPR015590">
    <property type="entry name" value="Aldehyde_DH_dom"/>
</dbReference>
<organism evidence="5 6">
    <name type="scientific">Paenibacillus eucommiae</name>
    <dbReference type="NCBI Taxonomy" id="1355755"/>
    <lineage>
        <taxon>Bacteria</taxon>
        <taxon>Bacillati</taxon>
        <taxon>Bacillota</taxon>
        <taxon>Bacilli</taxon>
        <taxon>Bacillales</taxon>
        <taxon>Paenibacillaceae</taxon>
        <taxon>Paenibacillus</taxon>
    </lineage>
</organism>
<dbReference type="PANTHER" id="PTHR43353:SF5">
    <property type="entry name" value="SUCCINATE-SEMIALDEHYDE DEHYDROGENASE, MITOCHONDRIAL"/>
    <property type="match status" value="1"/>
</dbReference>
<dbReference type="SUPFAM" id="SSF53720">
    <property type="entry name" value="ALDH-like"/>
    <property type="match status" value="1"/>
</dbReference>
<dbReference type="InterPro" id="IPR016161">
    <property type="entry name" value="Ald_DH/histidinol_DH"/>
</dbReference>
<dbReference type="CDD" id="cd07103">
    <property type="entry name" value="ALDH_F5_SSADH_GabD"/>
    <property type="match status" value="1"/>
</dbReference>
<evidence type="ECO:0000259" key="4">
    <source>
        <dbReference type="Pfam" id="PF00171"/>
    </source>
</evidence>
<evidence type="ECO:0000313" key="6">
    <source>
        <dbReference type="Proteomes" id="UP001519287"/>
    </source>
</evidence>
<feature type="domain" description="Aldehyde dehydrogenase" evidence="4">
    <location>
        <begin position="18"/>
        <end position="480"/>
    </location>
</feature>
<dbReference type="EMBL" id="JAGGLB010000033">
    <property type="protein sequence ID" value="MBP1995395.1"/>
    <property type="molecule type" value="Genomic_DNA"/>
</dbReference>
<name>A0ABS4J819_9BACL</name>
<dbReference type="InterPro" id="IPR050740">
    <property type="entry name" value="Aldehyde_DH_Superfamily"/>
</dbReference>
<dbReference type="GO" id="GO:0102810">
    <property type="term" value="F:glutarate-semialdehyde dehydrogenase (NADP+) activity"/>
    <property type="evidence" value="ECO:0007669"/>
    <property type="project" value="UniProtKB-EC"/>
</dbReference>
<dbReference type="InterPro" id="IPR012394">
    <property type="entry name" value="Aldehyde_DH_NAD(P)"/>
</dbReference>
<evidence type="ECO:0000256" key="3">
    <source>
        <dbReference type="PIRNR" id="PIRNR036492"/>
    </source>
</evidence>
<dbReference type="PANTHER" id="PTHR43353">
    <property type="entry name" value="SUCCINATE-SEMIALDEHYDE DEHYDROGENASE, MITOCHONDRIAL"/>
    <property type="match status" value="1"/>
</dbReference>
<dbReference type="Gene3D" id="3.40.309.10">
    <property type="entry name" value="Aldehyde Dehydrogenase, Chain A, domain 2"/>
    <property type="match status" value="1"/>
</dbReference>
<dbReference type="InterPro" id="IPR016162">
    <property type="entry name" value="Ald_DH_N"/>
</dbReference>
<keyword evidence="6" id="KW-1185">Reference proteome</keyword>
<reference evidence="5 6" key="1">
    <citation type="submission" date="2021-03" db="EMBL/GenBank/DDBJ databases">
        <title>Genomic Encyclopedia of Type Strains, Phase IV (KMG-IV): sequencing the most valuable type-strain genomes for metagenomic binning, comparative biology and taxonomic classification.</title>
        <authorList>
            <person name="Goeker M."/>
        </authorList>
    </citation>
    <scope>NUCLEOTIDE SEQUENCE [LARGE SCALE GENOMIC DNA]</scope>
    <source>
        <strain evidence="5 6">DSM 26048</strain>
    </source>
</reference>
<sequence length="485" mass="52093">MSAAETAQQHQLFINGQWTEPSSGQYFDVINPATGEIVGKAAIADDSDVTKAIEASHRVFPEWAAKPAAERARTLRKLQQLFLENKDQLARTVSLETGKPLQQALMEVNTCAEYLLWNAEEGRRVYGETIPAGVGNKRLKTIRQPVGPVAAITPWNFPLSMVIRKIAPALAAGCTVVLKPAELTPGSAAQVCRLAEQAGVPAGVLNMVTGNPAQIGNVLLSDKRIRKVTFTGSTPVGKLLLKQAADQVKKVSMELGGHAPFIVFEDADIEKAIAGITQVKFFNCGQTCICPNRIFVQNSIKDKFIALFKEKVQGLKVGNGIEGNVDVGPLINQAGLDKVSRHVEDAVVKGATLVVGGEKLTGENHKDGFFYSPTILSDIKENMLVSTEETFGPVASILTFETEQEVIDKANSVDVGLAAYFFTNDLSRSIRVSEALQYGMVGINDTALAQVEIPFGGVKESGMGREGGPGTLDDFLDLKLIATTI</sequence>
<dbReference type="GO" id="GO:0036243">
    <property type="term" value="F:succinate-semialdehyde dehydrogenase (NADP+) activity"/>
    <property type="evidence" value="ECO:0007669"/>
    <property type="project" value="UniProtKB-EC"/>
</dbReference>